<name>D6RQ14_COPC7</name>
<dbReference type="InParanoid" id="D6RQ14"/>
<dbReference type="Pfam" id="PF06419">
    <property type="entry name" value="COG6_N"/>
    <property type="match status" value="1"/>
</dbReference>
<keyword evidence="16" id="KW-1185">Reference proteome</keyword>
<feature type="coiled-coil region" evidence="11">
    <location>
        <begin position="105"/>
        <end position="160"/>
    </location>
</feature>
<dbReference type="SMART" id="SM01087">
    <property type="entry name" value="COG6"/>
    <property type="match status" value="1"/>
</dbReference>
<dbReference type="OMA" id="HSCLDFF"/>
<evidence type="ECO:0000259" key="14">
    <source>
        <dbReference type="Pfam" id="PF20653"/>
    </source>
</evidence>
<dbReference type="OrthoDB" id="272987at2759"/>
<dbReference type="RefSeq" id="XP_002910428.1">
    <property type="nucleotide sequence ID" value="XM_002910382.1"/>
</dbReference>
<feature type="region of interest" description="Disordered" evidence="12">
    <location>
        <begin position="49"/>
        <end position="78"/>
    </location>
</feature>
<comment type="subcellular location">
    <subcellularLocation>
        <location evidence="1 10">Golgi apparatus membrane</location>
        <topology evidence="1 10">Peripheral membrane protein</topology>
    </subcellularLocation>
</comment>
<dbReference type="GO" id="GO:0000139">
    <property type="term" value="C:Golgi membrane"/>
    <property type="evidence" value="ECO:0007669"/>
    <property type="project" value="UniProtKB-SubCell"/>
</dbReference>
<dbReference type="AlphaFoldDB" id="D6RQ14"/>
<comment type="function">
    <text evidence="10">Acts as component of the peripheral membrane COG complex that is involved in intra-Golgi protein trafficking. COG is located at the cis-Golgi, and regulates tethering of retrograde intra-Golgi vesicles and possibly a number of other membrane trafficking events.</text>
</comment>
<dbReference type="EMBL" id="AACS02000010">
    <property type="protein sequence ID" value="EFI26934.1"/>
    <property type="molecule type" value="Genomic_DNA"/>
</dbReference>
<keyword evidence="5 10" id="KW-0653">Protein transport</keyword>
<dbReference type="VEuPathDB" id="FungiDB:CC1G_15335"/>
<comment type="similarity">
    <text evidence="2 10">Belongs to the COG6 family.</text>
</comment>
<dbReference type="STRING" id="240176.D6RQ14"/>
<accession>D6RQ14</accession>
<dbReference type="PANTHER" id="PTHR21506">
    <property type="entry name" value="COMPONENT OF OLIGOMERIC GOLGI COMPLEX 6"/>
    <property type="match status" value="1"/>
</dbReference>
<evidence type="ECO:0000313" key="15">
    <source>
        <dbReference type="EMBL" id="EFI26934.1"/>
    </source>
</evidence>
<dbReference type="PANTHER" id="PTHR21506:SF0">
    <property type="entry name" value="CONSERVED OLIGOMERIC GOLGI COMPLEX SUBUNIT 6"/>
    <property type="match status" value="1"/>
</dbReference>
<feature type="domain" description="Conserved oligomeric complex COG6 N-terminal" evidence="13">
    <location>
        <begin position="79"/>
        <end position="183"/>
    </location>
</feature>
<feature type="compositionally biased region" description="Polar residues" evidence="12">
    <location>
        <begin position="752"/>
        <end position="762"/>
    </location>
</feature>
<evidence type="ECO:0000256" key="4">
    <source>
        <dbReference type="ARBA" id="ARBA00022448"/>
    </source>
</evidence>
<keyword evidence="11" id="KW-0175">Coiled coil</keyword>
<evidence type="ECO:0000256" key="3">
    <source>
        <dbReference type="ARBA" id="ARBA00020973"/>
    </source>
</evidence>
<dbReference type="eggNOG" id="KOG3758">
    <property type="taxonomic scope" value="Eukaryota"/>
</dbReference>
<evidence type="ECO:0000256" key="5">
    <source>
        <dbReference type="ARBA" id="ARBA00022927"/>
    </source>
</evidence>
<sequence length="762" mass="85437">MSDSASSSSTKNPISLRLYKVLSTNFDDHGTREALQTLSELYGIPETEAKQLASSTTSSTSTGKVAGSVPGESYPGEYAATTRRNLKRDMEKKLAEGSQSFLKALEEVDQKLAEMQAHIQDMEAACQQAEDQLNSTSEASKAVLERAGNLRDERQEVEDKKSIITLFLSRFTLSEQEAEAITSRDVPVSQRFFDAMDKTERIREDCRVLMAGEDGAPTKAGLDIMASTSSHLEQGFDKILRWISNEFRQIGKDGQFELDVHPVMREAVVRLKKRPELLTEALTILSETRQQSLLSSFITALTRGGPSGLPRPIELHAHDPMRYVGDMLAWVHQAIAAEREFLETLFAVKSDNRMVGSVRSFTEKTEEEEWIQELMDLSVSKLCVPLKNRVLQTVRSQESSIVSYKIANLLQFYLVTMRRTIGPQALLTKTLHEITDVSYKVFQTSIETHSQALARLPLDPDDPSLTPPHFILDHAQILKEVMNVYQSSIVDGEGEAETEESSAVAPSFENVLDVFIDPVVLSCISKSEEKIMLRPKWDGKVYTINCLTYFQGLLEPFSFTKTKQENLAKVIEYRVEEVIEQHFVDLMNDAGLHSVYQTCRDPPTSEPLSRLPPTQSPTLLNALHTFSLWLSSPEVTHSPRLSHLTSQKLADQIHRKALKRMVKAYEFICGCVLDEKNRYEAAATLLGRERPFGRVYLLKQIFGMEEGESGSSGSEEEESEEEDESDEDESGEDEEDESEEEDEEGEGDASVEGTSSTAPRRS</sequence>
<feature type="compositionally biased region" description="Acidic residues" evidence="12">
    <location>
        <begin position="714"/>
        <end position="749"/>
    </location>
</feature>
<evidence type="ECO:0000313" key="16">
    <source>
        <dbReference type="Proteomes" id="UP000001861"/>
    </source>
</evidence>
<keyword evidence="7 10" id="KW-0472">Membrane</keyword>
<dbReference type="HOGENOM" id="CLU_011361_2_0_1"/>
<evidence type="ECO:0000256" key="2">
    <source>
        <dbReference type="ARBA" id="ARBA00011023"/>
    </source>
</evidence>
<organism evidence="15 16">
    <name type="scientific">Coprinopsis cinerea (strain Okayama-7 / 130 / ATCC MYA-4618 / FGSC 9003)</name>
    <name type="common">Inky cap fungus</name>
    <name type="synonym">Hormographiella aspergillata</name>
    <dbReference type="NCBI Taxonomy" id="240176"/>
    <lineage>
        <taxon>Eukaryota</taxon>
        <taxon>Fungi</taxon>
        <taxon>Dikarya</taxon>
        <taxon>Basidiomycota</taxon>
        <taxon>Agaricomycotina</taxon>
        <taxon>Agaricomycetes</taxon>
        <taxon>Agaricomycetidae</taxon>
        <taxon>Agaricales</taxon>
        <taxon>Agaricineae</taxon>
        <taxon>Psathyrellaceae</taxon>
        <taxon>Coprinopsis</taxon>
    </lineage>
</organism>
<comment type="function">
    <text evidence="9">Acts as a component of the peripheral membrane COG complex that is involved in intra-Golgi protein trafficking. COG is located at the cis-Golgi, and regulates tethering of retrograde intra-Golgi vesicles and possibly a number of other membrane trafficking events.</text>
</comment>
<evidence type="ECO:0000256" key="6">
    <source>
        <dbReference type="ARBA" id="ARBA00023034"/>
    </source>
</evidence>
<dbReference type="GO" id="GO:0017119">
    <property type="term" value="C:Golgi transport complex"/>
    <property type="evidence" value="ECO:0007669"/>
    <property type="project" value="UniProtKB-UniRule"/>
</dbReference>
<keyword evidence="4 10" id="KW-0813">Transport</keyword>
<dbReference type="GO" id="GO:0006891">
    <property type="term" value="P:intra-Golgi vesicle-mediated transport"/>
    <property type="evidence" value="ECO:0007669"/>
    <property type="project" value="UniProtKB-UniRule"/>
</dbReference>
<dbReference type="InterPro" id="IPR010490">
    <property type="entry name" value="COG6"/>
</dbReference>
<keyword evidence="6 10" id="KW-0333">Golgi apparatus</keyword>
<evidence type="ECO:0000259" key="13">
    <source>
        <dbReference type="Pfam" id="PF06419"/>
    </source>
</evidence>
<dbReference type="KEGG" id="cci:CC1G_15335"/>
<evidence type="ECO:0000256" key="11">
    <source>
        <dbReference type="SAM" id="Coils"/>
    </source>
</evidence>
<dbReference type="GeneID" id="9380348"/>
<reference evidence="15 16" key="1">
    <citation type="journal article" date="2010" name="Proc. Natl. Acad. Sci. U.S.A.">
        <title>Insights into evolution of multicellular fungi from the assembled chromosomes of the mushroom Coprinopsis cinerea (Coprinus cinereus).</title>
        <authorList>
            <person name="Stajich J.E."/>
            <person name="Wilke S.K."/>
            <person name="Ahren D."/>
            <person name="Au C.H."/>
            <person name="Birren B.W."/>
            <person name="Borodovsky M."/>
            <person name="Burns C."/>
            <person name="Canback B."/>
            <person name="Casselton L.A."/>
            <person name="Cheng C.K."/>
            <person name="Deng J."/>
            <person name="Dietrich F.S."/>
            <person name="Fargo D.C."/>
            <person name="Farman M.L."/>
            <person name="Gathman A.C."/>
            <person name="Goldberg J."/>
            <person name="Guigo R."/>
            <person name="Hoegger P.J."/>
            <person name="Hooker J.B."/>
            <person name="Huggins A."/>
            <person name="James T.Y."/>
            <person name="Kamada T."/>
            <person name="Kilaru S."/>
            <person name="Kodira C."/>
            <person name="Kues U."/>
            <person name="Kupfer D."/>
            <person name="Kwan H.S."/>
            <person name="Lomsadze A."/>
            <person name="Li W."/>
            <person name="Lilly W.W."/>
            <person name="Ma L.J."/>
            <person name="Mackey A.J."/>
            <person name="Manning G."/>
            <person name="Martin F."/>
            <person name="Muraguchi H."/>
            <person name="Natvig D.O."/>
            <person name="Palmerini H."/>
            <person name="Ramesh M.A."/>
            <person name="Rehmeyer C.J."/>
            <person name="Roe B.A."/>
            <person name="Shenoy N."/>
            <person name="Stanke M."/>
            <person name="Ter-Hovhannisyan V."/>
            <person name="Tunlid A."/>
            <person name="Velagapudi R."/>
            <person name="Vision T.J."/>
            <person name="Zeng Q."/>
            <person name="Zolan M.E."/>
            <person name="Pukkila P.J."/>
        </authorList>
    </citation>
    <scope>NUCLEOTIDE SEQUENCE [LARGE SCALE GENOMIC DNA]</scope>
    <source>
        <strain evidence="16">Okayama-7 / 130 / ATCC MYA-4618 / FGSC 9003</strain>
    </source>
</reference>
<evidence type="ECO:0000256" key="9">
    <source>
        <dbReference type="ARBA" id="ARBA00043873"/>
    </source>
</evidence>
<feature type="region of interest" description="Disordered" evidence="12">
    <location>
        <begin position="705"/>
        <end position="762"/>
    </location>
</feature>
<evidence type="ECO:0000256" key="1">
    <source>
        <dbReference type="ARBA" id="ARBA00004395"/>
    </source>
</evidence>
<evidence type="ECO:0000256" key="10">
    <source>
        <dbReference type="RuleBase" id="RU365075"/>
    </source>
</evidence>
<protein>
    <recommendedName>
        <fullName evidence="3 10">Conserved oligomeric Golgi complex subunit 6</fullName>
        <shortName evidence="10">COG complex subunit 6</shortName>
    </recommendedName>
    <alternativeName>
        <fullName evidence="8 10">Component of oligomeric Golgi complex 6</fullName>
    </alternativeName>
</protein>
<gene>
    <name evidence="15" type="ORF">CC1G_15335</name>
</gene>
<evidence type="ECO:0000256" key="7">
    <source>
        <dbReference type="ARBA" id="ARBA00023136"/>
    </source>
</evidence>
<dbReference type="FunCoup" id="D6RQ14">
    <property type="interactions" value="267"/>
</dbReference>
<proteinExistence type="inferred from homology"/>
<evidence type="ECO:0000256" key="8">
    <source>
        <dbReference type="ARBA" id="ARBA00031348"/>
    </source>
</evidence>
<dbReference type="Pfam" id="PF20653">
    <property type="entry name" value="COG6_C"/>
    <property type="match status" value="1"/>
</dbReference>
<dbReference type="InterPro" id="IPR048368">
    <property type="entry name" value="COG6_N"/>
</dbReference>
<dbReference type="GO" id="GO:0015031">
    <property type="term" value="P:protein transport"/>
    <property type="evidence" value="ECO:0007669"/>
    <property type="project" value="UniProtKB-KW"/>
</dbReference>
<dbReference type="InterPro" id="IPR048369">
    <property type="entry name" value="COG6_C"/>
</dbReference>
<comment type="caution">
    <text evidence="15">The sequence shown here is derived from an EMBL/GenBank/DDBJ whole genome shotgun (WGS) entry which is preliminary data.</text>
</comment>
<dbReference type="Proteomes" id="UP000001861">
    <property type="component" value="Unassembled WGS sequence"/>
</dbReference>
<evidence type="ECO:0000256" key="12">
    <source>
        <dbReference type="SAM" id="MobiDB-lite"/>
    </source>
</evidence>
<comment type="subunit">
    <text evidence="10">Component of the conserved oligomeric Golgi complex.</text>
</comment>
<feature type="domain" description="Conserved Oligomeric Golgi complex subunit 6 C-terminal" evidence="14">
    <location>
        <begin position="219"/>
        <end position="688"/>
    </location>
</feature>